<dbReference type="Gene3D" id="3.40.50.450">
    <property type="match status" value="1"/>
</dbReference>
<dbReference type="SUPFAM" id="SSF102405">
    <property type="entry name" value="MCP/YpsA-like"/>
    <property type="match status" value="1"/>
</dbReference>
<dbReference type="AlphaFoldDB" id="A0A381NAG3"/>
<proteinExistence type="predicted"/>
<evidence type="ECO:0000313" key="1">
    <source>
        <dbReference type="EMBL" id="SUZ51429.1"/>
    </source>
</evidence>
<organism evidence="1">
    <name type="scientific">marine metagenome</name>
    <dbReference type="NCBI Taxonomy" id="408172"/>
    <lineage>
        <taxon>unclassified sequences</taxon>
        <taxon>metagenomes</taxon>
        <taxon>ecological metagenomes</taxon>
    </lineage>
</organism>
<dbReference type="Pfam" id="PF18306">
    <property type="entry name" value="LDcluster4"/>
    <property type="match status" value="1"/>
</dbReference>
<evidence type="ECO:0008006" key="2">
    <source>
        <dbReference type="Google" id="ProtNLM"/>
    </source>
</evidence>
<name>A0A381NAG3_9ZZZZ</name>
<gene>
    <name evidence="1" type="ORF">METZ01_LOCUS4283</name>
</gene>
<dbReference type="InterPro" id="IPR041164">
    <property type="entry name" value="LDcluster4"/>
</dbReference>
<dbReference type="EMBL" id="UINC01000222">
    <property type="protein sequence ID" value="SUZ51429.1"/>
    <property type="molecule type" value="Genomic_DNA"/>
</dbReference>
<protein>
    <recommendedName>
        <fullName evidence="2">TIGR00725 family protein</fullName>
    </recommendedName>
</protein>
<reference evidence="1" key="1">
    <citation type="submission" date="2018-05" db="EMBL/GenBank/DDBJ databases">
        <authorList>
            <person name="Lanie J.A."/>
            <person name="Ng W.-L."/>
            <person name="Kazmierczak K.M."/>
            <person name="Andrzejewski T.M."/>
            <person name="Davidsen T.M."/>
            <person name="Wayne K.J."/>
            <person name="Tettelin H."/>
            <person name="Glass J.I."/>
            <person name="Rusch D."/>
            <person name="Podicherti R."/>
            <person name="Tsui H.-C.T."/>
            <person name="Winkler M.E."/>
        </authorList>
    </citation>
    <scope>NUCLEOTIDE SEQUENCE</scope>
</reference>
<accession>A0A381NAG3</accession>
<sequence length="113" mass="11278">MEAVAQGATEAGGLVIGILPGSDSKSANPWIGIPLATGMGEARNALVVQGAEAVISVGGEWGTLSEIALASKIGLSVGILGTPPAEGLGLRMLEDPIEAAGWALERAQVFRGS</sequence>